<sequence>MLAGDGASAASEAATDSSRRLNCGGHGAAREPEESVNAPPVRRSPLAVQSPVGSDATSHTTYQAAQSPSNGPIWLEMKRRHQANVEALHGKLADVPCHWLMLRFLHNSFFARRLLRSGILLTAGLLAGYFFYKAFVEKWLDDHKMESSDEYENCKSVATFSYLIYETLPAAIILSLPGSGLRVFEPFKRVDPSKKTVRSSEGSNVDESQEEEEHSYSVATIKRSLVFQLCEVLAVFMLLFDIALVLYFLYVVFDGALGSCGNFATHLFTIGAAFCYGGLFTVLYYFARYREHIKMQLGAFSENSQTGDLREHVNLRSMKKLDSAKKMLAVIRTRLYYATRQGDLHEMREILEYAKDKGLMDSEVGFPRKFYGAPRIQLRFFARSTENPVHVAAGLGNVRALEILEEYGFDMTVLDKVQRVVVSTGGFFWHFIQLIVKRPEGSDMEVADSVFHTTLITPLHCAVATGQLAAVRWLLERNASPGTLAQASFRSDRVPPLFFAEHAEIARELLLHGADPLVIPDPGFMNTMTPLQFAYVRGNFAVAQELEEWGGDVALTPFHLAAALNNVKAVRKFIARKTDIDCLGEMGYVGLNRRTPLHWAAISGSTDVVEILLRAGADPNFQDVRGRSPLHWAAKLNKLDVVRLLLRANADPNLQDAEFMTPLMCAASAVDASRELFSELTAAGGDIGYQLPTTGDTALHVAVREENEASALAALASGGDLMRMNSEGLRPLDCTASTRLLFELKRAAGQRDVMISYTHSHLEFARKLRQSLEEANVTTWLDLMDPSVVSEGAGSGEAGGHAYPGGVNGGCDSGRELAGVLVHASDCSV</sequence>
<name>A0A9W6TFM9_9STRA</name>
<feature type="transmembrane region" description="Helical" evidence="5">
    <location>
        <begin position="232"/>
        <end position="253"/>
    </location>
</feature>
<evidence type="ECO:0000256" key="5">
    <source>
        <dbReference type="SAM" id="Phobius"/>
    </source>
</evidence>
<dbReference type="Pfam" id="PF12796">
    <property type="entry name" value="Ank_2"/>
    <property type="match status" value="1"/>
</dbReference>
<keyword evidence="5" id="KW-0472">Membrane</keyword>
<dbReference type="PROSITE" id="PS50297">
    <property type="entry name" value="ANK_REP_REGION"/>
    <property type="match status" value="2"/>
</dbReference>
<dbReference type="SMART" id="SM00248">
    <property type="entry name" value="ANK"/>
    <property type="match status" value="9"/>
</dbReference>
<proteinExistence type="predicted"/>
<dbReference type="EMBL" id="BSXW01000112">
    <property type="protein sequence ID" value="GMF12275.1"/>
    <property type="molecule type" value="Genomic_DNA"/>
</dbReference>
<keyword evidence="2 3" id="KW-0040">ANK repeat</keyword>
<feature type="compositionally biased region" description="Low complexity" evidence="4">
    <location>
        <begin position="1"/>
        <end position="16"/>
    </location>
</feature>
<dbReference type="PANTHER" id="PTHR24203">
    <property type="entry name" value="ANKYRIN REPEAT FAMILY PROTEIN"/>
    <property type="match status" value="1"/>
</dbReference>
<evidence type="ECO:0000313" key="7">
    <source>
        <dbReference type="Proteomes" id="UP001165083"/>
    </source>
</evidence>
<feature type="repeat" description="ANK" evidence="3">
    <location>
        <begin position="454"/>
        <end position="486"/>
    </location>
</feature>
<comment type="caution">
    <text evidence="6">The sequence shown here is derived from an EMBL/GenBank/DDBJ whole genome shotgun (WGS) entry which is preliminary data.</text>
</comment>
<feature type="compositionally biased region" description="Polar residues" evidence="4">
    <location>
        <begin position="51"/>
        <end position="69"/>
    </location>
</feature>
<keyword evidence="5" id="KW-0812">Transmembrane</keyword>
<dbReference type="PRINTS" id="PR01415">
    <property type="entry name" value="ANKYRIN"/>
</dbReference>
<feature type="transmembrane region" description="Helical" evidence="5">
    <location>
        <begin position="265"/>
        <end position="287"/>
    </location>
</feature>
<dbReference type="Proteomes" id="UP001165083">
    <property type="component" value="Unassembled WGS sequence"/>
</dbReference>
<keyword evidence="1" id="KW-0677">Repeat</keyword>
<dbReference type="PROSITE" id="PS50088">
    <property type="entry name" value="ANK_REPEAT"/>
    <property type="match status" value="4"/>
</dbReference>
<dbReference type="SUPFAM" id="SSF48403">
    <property type="entry name" value="Ankyrin repeat"/>
    <property type="match status" value="1"/>
</dbReference>
<dbReference type="InterPro" id="IPR002110">
    <property type="entry name" value="Ankyrin_rpt"/>
</dbReference>
<organism evidence="6 7">
    <name type="scientific">Phytophthora lilii</name>
    <dbReference type="NCBI Taxonomy" id="2077276"/>
    <lineage>
        <taxon>Eukaryota</taxon>
        <taxon>Sar</taxon>
        <taxon>Stramenopiles</taxon>
        <taxon>Oomycota</taxon>
        <taxon>Peronosporomycetes</taxon>
        <taxon>Peronosporales</taxon>
        <taxon>Peronosporaceae</taxon>
        <taxon>Phytophthora</taxon>
    </lineage>
</organism>
<evidence type="ECO:0000256" key="3">
    <source>
        <dbReference type="PROSITE-ProRule" id="PRU00023"/>
    </source>
</evidence>
<feature type="transmembrane region" description="Helical" evidence="5">
    <location>
        <begin position="114"/>
        <end position="132"/>
    </location>
</feature>
<gene>
    <name evidence="6" type="ORF">Plil01_000290800</name>
</gene>
<dbReference type="PANTHER" id="PTHR24203:SF45">
    <property type="entry name" value="ANKYRIN REPEAT DOMAIN 6"/>
    <property type="match status" value="1"/>
</dbReference>
<dbReference type="Gene3D" id="1.25.40.20">
    <property type="entry name" value="Ankyrin repeat-containing domain"/>
    <property type="match status" value="2"/>
</dbReference>
<keyword evidence="5" id="KW-1133">Transmembrane helix</keyword>
<dbReference type="Pfam" id="PF00023">
    <property type="entry name" value="Ank"/>
    <property type="match status" value="1"/>
</dbReference>
<feature type="region of interest" description="Disordered" evidence="4">
    <location>
        <begin position="1"/>
        <end position="69"/>
    </location>
</feature>
<protein>
    <submittedName>
        <fullName evidence="6">Unnamed protein product</fullName>
    </submittedName>
</protein>
<dbReference type="InterPro" id="IPR036770">
    <property type="entry name" value="Ankyrin_rpt-contain_sf"/>
</dbReference>
<feature type="repeat" description="ANK" evidence="3">
    <location>
        <begin position="625"/>
        <end position="657"/>
    </location>
</feature>
<evidence type="ECO:0000313" key="6">
    <source>
        <dbReference type="EMBL" id="GMF12275.1"/>
    </source>
</evidence>
<dbReference type="OrthoDB" id="194358at2759"/>
<reference evidence="6" key="1">
    <citation type="submission" date="2023-04" db="EMBL/GenBank/DDBJ databases">
        <title>Phytophthora lilii NBRC 32176.</title>
        <authorList>
            <person name="Ichikawa N."/>
            <person name="Sato H."/>
            <person name="Tonouchi N."/>
        </authorList>
    </citation>
    <scope>NUCLEOTIDE SEQUENCE</scope>
    <source>
        <strain evidence="6">NBRC 32176</strain>
    </source>
</reference>
<evidence type="ECO:0000256" key="2">
    <source>
        <dbReference type="ARBA" id="ARBA00023043"/>
    </source>
</evidence>
<evidence type="ECO:0000256" key="4">
    <source>
        <dbReference type="SAM" id="MobiDB-lite"/>
    </source>
</evidence>
<dbReference type="AlphaFoldDB" id="A0A9W6TFM9"/>
<accession>A0A9W6TFM9</accession>
<feature type="repeat" description="ANK" evidence="3">
    <location>
        <begin position="592"/>
        <end position="624"/>
    </location>
</feature>
<feature type="repeat" description="ANK" evidence="3">
    <location>
        <begin position="384"/>
        <end position="416"/>
    </location>
</feature>
<evidence type="ECO:0000256" key="1">
    <source>
        <dbReference type="ARBA" id="ARBA00022737"/>
    </source>
</evidence>
<keyword evidence="7" id="KW-1185">Reference proteome</keyword>